<feature type="binding site" evidence="10">
    <location>
        <position position="237"/>
    </location>
    <ligand>
        <name>UDP-N-acetyl-alpha-D-glucosamine</name>
        <dbReference type="ChEBI" id="CHEBI:57705"/>
    </ligand>
</feature>
<keyword evidence="1 10" id="KW-1003">Cell membrane</keyword>
<sequence>MKIVIAGGGTGGHLYPGIAIAEKLKDKGIELLFMVSNRGIEKKILTPLGYKFIEQEETPLKGVSFGRRIKSVGKIIENIKIAMNNVDKSDKVLLLGGFASFSAGMAGMMKSAEIYIHEQNSVMGLSNRFFAKRAKKVFTSFEKTLRAPENSIVVGNPVRSVFALSKSKISPEKNILVVGGSQGSRFLNNLIISAAEELISNGFDIMHQTGERLYDEVIEAYKNSGIDTNRLNIVRYIDDIASAYNWADLVLSRAGSGSVFEIIYSRRFGIFVPFPDATDNHQYYNALFAEAKGVGVVIEEKDAKKEIFIKAVNDYYENFDKYRESIEKITYVDSAELILREMEMEYV</sequence>
<feature type="binding site" evidence="10">
    <location>
        <position position="282"/>
    </location>
    <ligand>
        <name>UDP-N-acetyl-alpha-D-glucosamine</name>
        <dbReference type="ChEBI" id="CHEBI:57705"/>
    </ligand>
</feature>
<dbReference type="InterPro" id="IPR007235">
    <property type="entry name" value="Glyco_trans_28_C"/>
</dbReference>
<dbReference type="GO" id="GO:0005886">
    <property type="term" value="C:plasma membrane"/>
    <property type="evidence" value="ECO:0007669"/>
    <property type="project" value="UniProtKB-SubCell"/>
</dbReference>
<comment type="caution">
    <text evidence="10">Lacks conserved residue(s) required for the propagation of feature annotation.</text>
</comment>
<dbReference type="PANTHER" id="PTHR21015">
    <property type="entry name" value="UDP-N-ACETYLGLUCOSAMINE--N-ACETYLMURAMYL-(PENTAPEPTIDE) PYROPHOSPHORYL-UNDECAPRENOL N-ACETYLGLUCOSAMINE TRANSFERASE 1"/>
    <property type="match status" value="1"/>
</dbReference>
<keyword evidence="2 10" id="KW-0132">Cell division</keyword>
<evidence type="ECO:0000256" key="2">
    <source>
        <dbReference type="ARBA" id="ARBA00022618"/>
    </source>
</evidence>
<reference evidence="13 14" key="1">
    <citation type="submission" date="2018-01" db="EMBL/GenBank/DDBJ databases">
        <title>Metagenomic assembled genomes from two thermal pools in the Uzon Caldera, Kamchatka, Russia.</title>
        <authorList>
            <person name="Wilkins L."/>
            <person name="Ettinger C."/>
        </authorList>
    </citation>
    <scope>NUCLEOTIDE SEQUENCE [LARGE SCALE GENOMIC DNA]</scope>
    <source>
        <strain evidence="13">ZAV-05</strain>
    </source>
</reference>
<dbReference type="RefSeq" id="WP_424606087.1">
    <property type="nucleotide sequence ID" value="NZ_JBNAVA010000011.1"/>
</dbReference>
<dbReference type="GO" id="GO:0051991">
    <property type="term" value="F:UDP-N-acetyl-D-glucosamine:N-acetylmuramoyl-L-alanyl-D-glutamyl-meso-2,6-diaminopimelyl-D-alanyl-D-alanine-diphosphoundecaprenol 4-beta-N-acetylglucosaminlytransferase activity"/>
    <property type="evidence" value="ECO:0007669"/>
    <property type="project" value="RHEA"/>
</dbReference>
<evidence type="ECO:0000256" key="5">
    <source>
        <dbReference type="ARBA" id="ARBA00022960"/>
    </source>
</evidence>
<comment type="function">
    <text evidence="10">Cell wall formation. Catalyzes the transfer of a GlcNAc subunit on undecaprenyl-pyrophosphoryl-MurNAc-pentapeptide (lipid intermediate I) to form undecaprenyl-pyrophosphoryl-MurNAc-(pentapeptide)GlcNAc (lipid intermediate II).</text>
</comment>
<feature type="binding site" evidence="10">
    <location>
        <position position="181"/>
    </location>
    <ligand>
        <name>UDP-N-acetyl-alpha-D-glucosamine</name>
        <dbReference type="ChEBI" id="CHEBI:57705"/>
    </ligand>
</feature>
<proteinExistence type="inferred from homology"/>
<keyword evidence="3 10" id="KW-0328">Glycosyltransferase</keyword>
<organism evidence="13 14">
    <name type="scientific">Calditerrivibrio nitroreducens</name>
    <dbReference type="NCBI Taxonomy" id="477976"/>
    <lineage>
        <taxon>Bacteria</taxon>
        <taxon>Pseudomonadati</taxon>
        <taxon>Deferribacterota</taxon>
        <taxon>Deferribacteres</taxon>
        <taxon>Deferribacterales</taxon>
        <taxon>Calditerrivibrionaceae</taxon>
    </lineage>
</organism>
<dbReference type="InterPro" id="IPR006009">
    <property type="entry name" value="GlcNAc_MurG"/>
</dbReference>
<keyword evidence="5 10" id="KW-0133">Cell shape</keyword>
<comment type="similarity">
    <text evidence="10">Belongs to the glycosyltransferase 28 family. MurG subfamily.</text>
</comment>
<evidence type="ECO:0000259" key="11">
    <source>
        <dbReference type="Pfam" id="PF03033"/>
    </source>
</evidence>
<feature type="domain" description="Glycosyltransferase family 28 N-terminal" evidence="11">
    <location>
        <begin position="3"/>
        <end position="139"/>
    </location>
</feature>
<evidence type="ECO:0000256" key="1">
    <source>
        <dbReference type="ARBA" id="ARBA00022475"/>
    </source>
</evidence>
<dbReference type="AlphaFoldDB" id="A0A2J6WH93"/>
<feature type="domain" description="Glycosyl transferase family 28 C-terminal" evidence="12">
    <location>
        <begin position="175"/>
        <end position="325"/>
    </location>
</feature>
<evidence type="ECO:0000256" key="3">
    <source>
        <dbReference type="ARBA" id="ARBA00022676"/>
    </source>
</evidence>
<evidence type="ECO:0000256" key="10">
    <source>
        <dbReference type="HAMAP-Rule" id="MF_00033"/>
    </source>
</evidence>
<evidence type="ECO:0000256" key="8">
    <source>
        <dbReference type="ARBA" id="ARBA00023306"/>
    </source>
</evidence>
<dbReference type="EMBL" id="PNIN01000063">
    <property type="protein sequence ID" value="PMP69758.1"/>
    <property type="molecule type" value="Genomic_DNA"/>
</dbReference>
<keyword evidence="6 10" id="KW-0573">Peptidoglycan synthesis</keyword>
<dbReference type="EC" id="2.4.1.227" evidence="10"/>
<dbReference type="Pfam" id="PF04101">
    <property type="entry name" value="Glyco_tran_28_C"/>
    <property type="match status" value="1"/>
</dbReference>
<evidence type="ECO:0000256" key="7">
    <source>
        <dbReference type="ARBA" id="ARBA00023136"/>
    </source>
</evidence>
<feature type="binding site" evidence="10">
    <location>
        <position position="159"/>
    </location>
    <ligand>
        <name>UDP-N-acetyl-alpha-D-glucosamine</name>
        <dbReference type="ChEBI" id="CHEBI:57705"/>
    </ligand>
</feature>
<dbReference type="UniPathway" id="UPA00219"/>
<comment type="subcellular location">
    <subcellularLocation>
        <location evidence="10">Cell membrane</location>
        <topology evidence="10">Peripheral membrane protein</topology>
        <orientation evidence="10">Cytoplasmic side</orientation>
    </subcellularLocation>
</comment>
<keyword evidence="9 10" id="KW-0961">Cell wall biogenesis/degradation</keyword>
<evidence type="ECO:0000256" key="4">
    <source>
        <dbReference type="ARBA" id="ARBA00022679"/>
    </source>
</evidence>
<keyword evidence="8 10" id="KW-0131">Cell cycle</keyword>
<evidence type="ECO:0000256" key="6">
    <source>
        <dbReference type="ARBA" id="ARBA00022984"/>
    </source>
</evidence>
<dbReference type="Pfam" id="PF03033">
    <property type="entry name" value="Glyco_transf_28"/>
    <property type="match status" value="1"/>
</dbReference>
<dbReference type="GO" id="GO:0008360">
    <property type="term" value="P:regulation of cell shape"/>
    <property type="evidence" value="ECO:0007669"/>
    <property type="project" value="UniProtKB-KW"/>
</dbReference>
<evidence type="ECO:0000313" key="13">
    <source>
        <dbReference type="EMBL" id="PMP69758.1"/>
    </source>
</evidence>
<evidence type="ECO:0000256" key="9">
    <source>
        <dbReference type="ARBA" id="ARBA00023316"/>
    </source>
</evidence>
<comment type="caution">
    <text evidence="13">The sequence shown here is derived from an EMBL/GenBank/DDBJ whole genome shotgun (WGS) entry which is preliminary data.</text>
</comment>
<feature type="binding site" evidence="10">
    <location>
        <begin position="10"/>
        <end position="12"/>
    </location>
    <ligand>
        <name>UDP-N-acetyl-alpha-D-glucosamine</name>
        <dbReference type="ChEBI" id="CHEBI:57705"/>
    </ligand>
</feature>
<dbReference type="CDD" id="cd03785">
    <property type="entry name" value="GT28_MurG"/>
    <property type="match status" value="1"/>
</dbReference>
<feature type="binding site" evidence="10">
    <location>
        <position position="120"/>
    </location>
    <ligand>
        <name>UDP-N-acetyl-alpha-D-glucosamine</name>
        <dbReference type="ChEBI" id="CHEBI:57705"/>
    </ligand>
</feature>
<comment type="pathway">
    <text evidence="10">Cell wall biogenesis; peptidoglycan biosynthesis.</text>
</comment>
<keyword evidence="7 10" id="KW-0472">Membrane</keyword>
<dbReference type="GO" id="GO:0009252">
    <property type="term" value="P:peptidoglycan biosynthetic process"/>
    <property type="evidence" value="ECO:0007669"/>
    <property type="project" value="UniProtKB-UniRule"/>
</dbReference>
<dbReference type="Proteomes" id="UP000242881">
    <property type="component" value="Unassembled WGS sequence"/>
</dbReference>
<dbReference type="PANTHER" id="PTHR21015:SF22">
    <property type="entry name" value="GLYCOSYLTRANSFERASE"/>
    <property type="match status" value="1"/>
</dbReference>
<dbReference type="InterPro" id="IPR004276">
    <property type="entry name" value="GlycoTrans_28_N"/>
</dbReference>
<dbReference type="GO" id="GO:0051301">
    <property type="term" value="P:cell division"/>
    <property type="evidence" value="ECO:0007669"/>
    <property type="project" value="UniProtKB-KW"/>
</dbReference>
<dbReference type="GO" id="GO:0050511">
    <property type="term" value="F:undecaprenyldiphospho-muramoylpentapeptide beta-N-acetylglucosaminyltransferase activity"/>
    <property type="evidence" value="ECO:0007669"/>
    <property type="project" value="UniProtKB-UniRule"/>
</dbReference>
<dbReference type="GO" id="GO:0005975">
    <property type="term" value="P:carbohydrate metabolic process"/>
    <property type="evidence" value="ECO:0007669"/>
    <property type="project" value="InterPro"/>
</dbReference>
<keyword evidence="4 10" id="KW-0808">Transferase</keyword>
<accession>A0A2J6WH93</accession>
<protein>
    <recommendedName>
        <fullName evidence="10">UDP-N-acetylglucosamine--N-acetylmuramyl-(pentapeptide) pyrophosphoryl-undecaprenol N-acetylglucosamine transferase</fullName>
        <ecNumber evidence="10">2.4.1.227</ecNumber>
    </recommendedName>
    <alternativeName>
        <fullName evidence="10">Undecaprenyl-PP-MurNAc-pentapeptide-UDPGlcNAc GlcNAc transferase</fullName>
    </alternativeName>
</protein>
<comment type="catalytic activity">
    <reaction evidence="10">
        <text>di-trans,octa-cis-undecaprenyl diphospho-N-acetyl-alpha-D-muramoyl-L-alanyl-D-glutamyl-meso-2,6-diaminopimeloyl-D-alanyl-D-alanine + UDP-N-acetyl-alpha-D-glucosamine = di-trans,octa-cis-undecaprenyl diphospho-[N-acetyl-alpha-D-glucosaminyl-(1-&gt;4)]-N-acetyl-alpha-D-muramoyl-L-alanyl-D-glutamyl-meso-2,6-diaminopimeloyl-D-alanyl-D-alanine + UDP + H(+)</text>
        <dbReference type="Rhea" id="RHEA:31227"/>
        <dbReference type="ChEBI" id="CHEBI:15378"/>
        <dbReference type="ChEBI" id="CHEBI:57705"/>
        <dbReference type="ChEBI" id="CHEBI:58223"/>
        <dbReference type="ChEBI" id="CHEBI:61387"/>
        <dbReference type="ChEBI" id="CHEBI:61388"/>
        <dbReference type="EC" id="2.4.1.227"/>
    </reaction>
</comment>
<evidence type="ECO:0000259" key="12">
    <source>
        <dbReference type="Pfam" id="PF04101"/>
    </source>
</evidence>
<evidence type="ECO:0000313" key="14">
    <source>
        <dbReference type="Proteomes" id="UP000242881"/>
    </source>
</evidence>
<name>A0A2J6WH93_9BACT</name>
<dbReference type="SUPFAM" id="SSF53756">
    <property type="entry name" value="UDP-Glycosyltransferase/glycogen phosphorylase"/>
    <property type="match status" value="1"/>
</dbReference>
<dbReference type="GO" id="GO:0071555">
    <property type="term" value="P:cell wall organization"/>
    <property type="evidence" value="ECO:0007669"/>
    <property type="project" value="UniProtKB-KW"/>
</dbReference>
<dbReference type="HAMAP" id="MF_00033">
    <property type="entry name" value="MurG"/>
    <property type="match status" value="1"/>
</dbReference>
<dbReference type="Gene3D" id="3.40.50.2000">
    <property type="entry name" value="Glycogen Phosphorylase B"/>
    <property type="match status" value="2"/>
</dbReference>
<gene>
    <name evidence="10" type="primary">murG</name>
    <name evidence="13" type="ORF">C0187_06340</name>
</gene>